<protein>
    <submittedName>
        <fullName evidence="1">Copper chaperone PCu(A)C</fullName>
    </submittedName>
</protein>
<gene>
    <name evidence="1" type="ORF">JHL16_24390</name>
</gene>
<accession>A0ACC5RA24</accession>
<keyword evidence="2" id="KW-1185">Reference proteome</keyword>
<proteinExistence type="predicted"/>
<sequence>MRSLILELAAAIGLTIAAAVSFVTAAHAGDMMVTGAYARASATPAAKAGALYFTIRNDGDAADKLTAVQTDAAQMAMLHENVEENGVVSMRHVEAITIAPKATVTLAPQKMHVMLTGLKAPLKKGERLAVTLTFEKAGEVKLEVPIGGVAADGPE</sequence>
<evidence type="ECO:0000313" key="1">
    <source>
        <dbReference type="EMBL" id="MBK1869521.1"/>
    </source>
</evidence>
<dbReference type="Proteomes" id="UP000616151">
    <property type="component" value="Unassembled WGS sequence"/>
</dbReference>
<comment type="caution">
    <text evidence="1">The sequence shown here is derived from an EMBL/GenBank/DDBJ whole genome shotgun (WGS) entry which is preliminary data.</text>
</comment>
<reference evidence="1" key="1">
    <citation type="submission" date="2021-01" db="EMBL/GenBank/DDBJ databases">
        <authorList>
            <person name="Sun Q."/>
        </authorList>
    </citation>
    <scope>NUCLEOTIDE SEQUENCE</scope>
    <source>
        <strain evidence="1">YIM B02566</strain>
    </source>
</reference>
<organism evidence="1 2">
    <name type="scientific">Taklimakanibacter albus</name>
    <dbReference type="NCBI Taxonomy" id="2800327"/>
    <lineage>
        <taxon>Bacteria</taxon>
        <taxon>Pseudomonadati</taxon>
        <taxon>Pseudomonadota</taxon>
        <taxon>Alphaproteobacteria</taxon>
        <taxon>Hyphomicrobiales</taxon>
        <taxon>Aestuariivirgaceae</taxon>
        <taxon>Taklimakanibacter</taxon>
    </lineage>
</organism>
<evidence type="ECO:0000313" key="2">
    <source>
        <dbReference type="Proteomes" id="UP000616151"/>
    </source>
</evidence>
<name>A0ACC5RA24_9HYPH</name>
<dbReference type="EMBL" id="JAENHL010000008">
    <property type="protein sequence ID" value="MBK1869521.1"/>
    <property type="molecule type" value="Genomic_DNA"/>
</dbReference>